<dbReference type="EMBL" id="AOGT01001324">
    <property type="protein sequence ID" value="EMG47954.1"/>
    <property type="molecule type" value="Genomic_DNA"/>
</dbReference>
<dbReference type="eggNOG" id="KOG1432">
    <property type="taxonomic scope" value="Eukaryota"/>
</dbReference>
<feature type="domain" description="Calcineurin-like phosphoesterase" evidence="1">
    <location>
        <begin position="263"/>
        <end position="496"/>
    </location>
</feature>
<dbReference type="STRING" id="1245528.M3JZV8"/>
<dbReference type="SUPFAM" id="SSF56300">
    <property type="entry name" value="Metallo-dependent phosphatases"/>
    <property type="match status" value="1"/>
</dbReference>
<dbReference type="CDD" id="cd07383">
    <property type="entry name" value="MPP_Dcr2"/>
    <property type="match status" value="1"/>
</dbReference>
<dbReference type="OrthoDB" id="783096at2759"/>
<dbReference type="HOGENOM" id="CLU_023934_0_0_1"/>
<keyword evidence="3" id="KW-1185">Reference proteome</keyword>
<evidence type="ECO:0000313" key="2">
    <source>
        <dbReference type="EMBL" id="EMG47954.1"/>
    </source>
</evidence>
<dbReference type="Gene3D" id="3.60.21.10">
    <property type="match status" value="1"/>
</dbReference>
<organism evidence="2 3">
    <name type="scientific">Candida maltosa (strain Xu316)</name>
    <name type="common">Yeast</name>
    <dbReference type="NCBI Taxonomy" id="1245528"/>
    <lineage>
        <taxon>Eukaryota</taxon>
        <taxon>Fungi</taxon>
        <taxon>Dikarya</taxon>
        <taxon>Ascomycota</taxon>
        <taxon>Saccharomycotina</taxon>
        <taxon>Pichiomycetes</taxon>
        <taxon>Debaryomycetaceae</taxon>
        <taxon>Candida/Lodderomyces clade</taxon>
        <taxon>Candida</taxon>
    </lineage>
</organism>
<dbReference type="PANTHER" id="PTHR32440:SF0">
    <property type="entry name" value="PHOSPHATASE DCR2-RELATED"/>
    <property type="match status" value="1"/>
</dbReference>
<reference evidence="2 3" key="1">
    <citation type="submission" date="2013-02" db="EMBL/GenBank/DDBJ databases">
        <title>Genome sequence of Candida maltosa Xu316, a potential industrial strain for xylitol and ethanol production.</title>
        <authorList>
            <person name="Yu J."/>
            <person name="Wang Q."/>
            <person name="Geng X."/>
            <person name="Bao W."/>
            <person name="He P."/>
            <person name="Cai J."/>
        </authorList>
    </citation>
    <scope>NUCLEOTIDE SEQUENCE [LARGE SCALE GENOMIC DNA]</scope>
    <source>
        <strain evidence="3">Xu316</strain>
    </source>
</reference>
<proteinExistence type="predicted"/>
<comment type="caution">
    <text evidence="2">The sequence shown here is derived from an EMBL/GenBank/DDBJ whole genome shotgun (WGS) entry which is preliminary data.</text>
</comment>
<dbReference type="Pfam" id="PF00149">
    <property type="entry name" value="Metallophos"/>
    <property type="match status" value="1"/>
</dbReference>
<dbReference type="PANTHER" id="PTHR32440">
    <property type="entry name" value="PHOSPHATASE DCR2-RELATED-RELATED"/>
    <property type="match status" value="1"/>
</dbReference>
<dbReference type="GO" id="GO:0004721">
    <property type="term" value="F:phosphoprotein phosphatase activity"/>
    <property type="evidence" value="ECO:0007669"/>
    <property type="project" value="TreeGrafter"/>
</dbReference>
<protein>
    <recommendedName>
        <fullName evidence="1">Calcineurin-like phosphoesterase domain-containing protein</fullName>
    </recommendedName>
</protein>
<dbReference type="Proteomes" id="UP000011777">
    <property type="component" value="Unassembled WGS sequence"/>
</dbReference>
<gene>
    <name evidence="2" type="ORF">G210_1569</name>
</gene>
<dbReference type="InterPro" id="IPR029052">
    <property type="entry name" value="Metallo-depent_PP-like"/>
</dbReference>
<accession>M3JZV8</accession>
<sequence>MNMINKHYKKLIIFILICISFSFLFHSLTSNKPLSPDSSLLKSQTSLSTKISTTTNQLSNSNQIITDFTIIKCNHLYSKNKCNNIPKSYIQLSPSLNYYHNSKIKNDYYLLIKLQSLDEATKIITDISTNKKSLESESNEIEGFDYEIEEVQIDENSSLFKKKIIISNLKNPLNDNIPILRSIDILFGNNDLIDSRLYHKTLHLSSSDSIHTILSLNMMNLKEQSILKESNQQLLNLKNEQIIEFSEEQQPENDDGSKIRSKFKIMQLSDLHFGQDLGRCETIIDPNDNDNIDNEKCTSDLKTLKFIEDSINKESPDLIVITGDLIDVDRSIDYKSILLKSLQPILAKNIKFIYTFGDEIDNYDTKLLIIDFLSTLPNCLNTLPQDKSLYGVTNYNFQVRSKAFKQSASITILDSQDHYLDESQINYLYRLNNEFQNDYKLIFFHYPLPQFRPPGKFKIIGTYNEKHALDSKTNVKFHDDIINCGYNVIAVGHEHENDACILSESSANKDKSIWLCYNSVTGDSGVTKLNKGYIRKLRLFEIDFDDGRLLSWKRKEVDKSAFDYQLIYDIPKPQ</sequence>
<dbReference type="OMA" id="FHYPLPN"/>
<dbReference type="InterPro" id="IPR004843">
    <property type="entry name" value="Calcineurin-like_PHP"/>
</dbReference>
<name>M3JZV8_CANMX</name>
<evidence type="ECO:0000313" key="3">
    <source>
        <dbReference type="Proteomes" id="UP000011777"/>
    </source>
</evidence>
<dbReference type="GO" id="GO:0005737">
    <property type="term" value="C:cytoplasm"/>
    <property type="evidence" value="ECO:0007669"/>
    <property type="project" value="TreeGrafter"/>
</dbReference>
<evidence type="ECO:0000259" key="1">
    <source>
        <dbReference type="Pfam" id="PF00149"/>
    </source>
</evidence>
<dbReference type="AlphaFoldDB" id="M3JZV8"/>